<evidence type="ECO:0000259" key="11">
    <source>
        <dbReference type="PROSITE" id="PS50102"/>
    </source>
</evidence>
<dbReference type="GO" id="GO:0003723">
    <property type="term" value="F:RNA binding"/>
    <property type="evidence" value="ECO:0007669"/>
    <property type="project" value="UniProtKB-UniRule"/>
</dbReference>
<evidence type="ECO:0000256" key="3">
    <source>
        <dbReference type="ARBA" id="ARBA00022664"/>
    </source>
</evidence>
<dbReference type="FunFam" id="3.30.70.330:FF:000039">
    <property type="entry name" value="U1 small nuclear ribonucleoprotein A"/>
    <property type="match status" value="1"/>
</dbReference>
<comment type="subcellular location">
    <subcellularLocation>
        <location evidence="1">Nucleus</location>
    </subcellularLocation>
</comment>
<keyword evidence="6 10" id="KW-0694">RNA-binding</keyword>
<reference evidence="12 13" key="1">
    <citation type="submission" date="2019-04" db="EMBL/GenBank/DDBJ databases">
        <authorList>
            <consortium name="Wellcome Sanger Institute Data Sharing"/>
        </authorList>
    </citation>
    <scope>NUCLEOTIDE SEQUENCE [LARGE SCALE GENOMIC DNA]</scope>
</reference>
<dbReference type="SMART" id="SM00360">
    <property type="entry name" value="RRM"/>
    <property type="match status" value="2"/>
</dbReference>
<evidence type="ECO:0000256" key="1">
    <source>
        <dbReference type="ARBA" id="ARBA00004123"/>
    </source>
</evidence>
<keyword evidence="7" id="KW-0508">mRNA splicing</keyword>
<evidence type="ECO:0000256" key="9">
    <source>
        <dbReference type="ARBA" id="ARBA00023274"/>
    </source>
</evidence>
<dbReference type="AlphaFoldDB" id="A0A8C9UWX1"/>
<evidence type="ECO:0000256" key="6">
    <source>
        <dbReference type="ARBA" id="ARBA00022884"/>
    </source>
</evidence>
<dbReference type="PANTHER" id="PTHR10501">
    <property type="entry name" value="U1 SMALL NUCLEAR RIBONUCLEOPROTEIN A/U2 SMALL NUCLEAR RIBONUCLEOPROTEIN B"/>
    <property type="match status" value="1"/>
</dbReference>
<dbReference type="RefSeq" id="XP_018606376.2">
    <property type="nucleotide sequence ID" value="XM_018750860.2"/>
</dbReference>
<dbReference type="GO" id="GO:0005681">
    <property type="term" value="C:spliceosomal complex"/>
    <property type="evidence" value="ECO:0007669"/>
    <property type="project" value="UniProtKB-KW"/>
</dbReference>
<reference evidence="12" key="3">
    <citation type="submission" date="2025-09" db="UniProtKB">
        <authorList>
            <consortium name="Ensembl"/>
        </authorList>
    </citation>
    <scope>IDENTIFICATION</scope>
</reference>
<evidence type="ECO:0000256" key="5">
    <source>
        <dbReference type="ARBA" id="ARBA00022737"/>
    </source>
</evidence>
<keyword evidence="9" id="KW-0687">Ribonucleoprotein</keyword>
<dbReference type="Gene3D" id="3.30.70.330">
    <property type="match status" value="2"/>
</dbReference>
<feature type="domain" description="RRM" evidence="11">
    <location>
        <begin position="145"/>
        <end position="219"/>
    </location>
</feature>
<organism evidence="12 13">
    <name type="scientific">Scleropages formosus</name>
    <name type="common">Asian bonytongue</name>
    <name type="synonym">Osteoglossum formosum</name>
    <dbReference type="NCBI Taxonomy" id="113540"/>
    <lineage>
        <taxon>Eukaryota</taxon>
        <taxon>Metazoa</taxon>
        <taxon>Chordata</taxon>
        <taxon>Craniata</taxon>
        <taxon>Vertebrata</taxon>
        <taxon>Euteleostomi</taxon>
        <taxon>Actinopterygii</taxon>
        <taxon>Neopterygii</taxon>
        <taxon>Teleostei</taxon>
        <taxon>Osteoglossocephala</taxon>
        <taxon>Osteoglossomorpha</taxon>
        <taxon>Osteoglossiformes</taxon>
        <taxon>Osteoglossidae</taxon>
        <taxon>Scleropages</taxon>
    </lineage>
</organism>
<dbReference type="GO" id="GO:0006397">
    <property type="term" value="P:mRNA processing"/>
    <property type="evidence" value="ECO:0007669"/>
    <property type="project" value="UniProtKB-KW"/>
</dbReference>
<accession>A0A8C9UWX1</accession>
<dbReference type="OrthoDB" id="277802at2759"/>
<protein>
    <submittedName>
        <fullName evidence="12">Small nuclear ribonucleoprotein polypeptide B2</fullName>
    </submittedName>
</protein>
<evidence type="ECO:0000256" key="4">
    <source>
        <dbReference type="ARBA" id="ARBA00022728"/>
    </source>
</evidence>
<keyword evidence="5" id="KW-0677">Repeat</keyword>
<keyword evidence="8" id="KW-0539">Nucleus</keyword>
<evidence type="ECO:0000256" key="8">
    <source>
        <dbReference type="ARBA" id="ARBA00023242"/>
    </source>
</evidence>
<dbReference type="FunFam" id="3.30.70.330:FF:000029">
    <property type="entry name" value="U2 small nuclear ribonucleoprotein B"/>
    <property type="match status" value="1"/>
</dbReference>
<dbReference type="RefSeq" id="XP_029114973.1">
    <property type="nucleotide sequence ID" value="XM_029259140.1"/>
</dbReference>
<evidence type="ECO:0000256" key="2">
    <source>
        <dbReference type="ARBA" id="ARBA00007243"/>
    </source>
</evidence>
<dbReference type="InterPro" id="IPR012677">
    <property type="entry name" value="Nucleotide-bd_a/b_plait_sf"/>
</dbReference>
<evidence type="ECO:0000313" key="12">
    <source>
        <dbReference type="Ensembl" id="ENSSFOP00015001197.2"/>
    </source>
</evidence>
<dbReference type="Proteomes" id="UP000694397">
    <property type="component" value="Chromosome 16"/>
</dbReference>
<sequence>MDIRPNHTIYINNLNDKIKKEELKRSLYALFSQFGQIIDIVALKTMKMRGQAFVVFKEVASSTNALRQLQGFPFYNKPMRIQYAKTDSEIILKTRAMFAEKQKKKEKNAQLQASGITKRLSAQGSMTIELNPVPAQPALDNPPNYILFLNNLPEETNEIMLSMLFSQFPGFKEVRLVPSRHDIAFVEFENECQAGTARDALQGFRITSSCAMKITYAKK</sequence>
<comment type="similarity">
    <text evidence="2">Belongs to the RRM U1 A/B'' family.</text>
</comment>
<dbReference type="Pfam" id="PF00076">
    <property type="entry name" value="RRM_1"/>
    <property type="match status" value="2"/>
</dbReference>
<dbReference type="SUPFAM" id="SSF54928">
    <property type="entry name" value="RNA-binding domain, RBD"/>
    <property type="match status" value="1"/>
</dbReference>
<evidence type="ECO:0000313" key="13">
    <source>
        <dbReference type="Proteomes" id="UP000694397"/>
    </source>
</evidence>
<reference evidence="12" key="2">
    <citation type="submission" date="2025-08" db="UniProtKB">
        <authorList>
            <consortium name="Ensembl"/>
        </authorList>
    </citation>
    <scope>IDENTIFICATION</scope>
</reference>
<evidence type="ECO:0000256" key="7">
    <source>
        <dbReference type="ARBA" id="ARBA00023187"/>
    </source>
</evidence>
<dbReference type="Ensembl" id="ENSSFOT00015001230.2">
    <property type="protein sequence ID" value="ENSSFOP00015001197.2"/>
    <property type="gene ID" value="ENSSFOG00015000856.2"/>
</dbReference>
<name>A0A8C9UWX1_SCLFO</name>
<feature type="domain" description="RRM" evidence="11">
    <location>
        <begin position="7"/>
        <end position="86"/>
    </location>
</feature>
<dbReference type="PROSITE" id="PS50102">
    <property type="entry name" value="RRM"/>
    <property type="match status" value="2"/>
</dbReference>
<dbReference type="InterPro" id="IPR000504">
    <property type="entry name" value="RRM_dom"/>
</dbReference>
<evidence type="ECO:0000256" key="10">
    <source>
        <dbReference type="PROSITE-ProRule" id="PRU00176"/>
    </source>
</evidence>
<keyword evidence="4" id="KW-0747">Spliceosome</keyword>
<dbReference type="RefSeq" id="XP_018606375.2">
    <property type="nucleotide sequence ID" value="XM_018750859.2"/>
</dbReference>
<proteinExistence type="inferred from homology"/>
<dbReference type="GeneTree" id="ENSGT00390000007046"/>
<dbReference type="GeneID" id="108933667"/>
<dbReference type="InterPro" id="IPR035979">
    <property type="entry name" value="RBD_domain_sf"/>
</dbReference>
<dbReference type="GO" id="GO:0097525">
    <property type="term" value="C:spliceosomal snRNP complex"/>
    <property type="evidence" value="ECO:0007669"/>
    <property type="project" value="UniProtKB-ARBA"/>
</dbReference>
<dbReference type="RefSeq" id="XP_018606378.2">
    <property type="nucleotide sequence ID" value="XM_018750862.2"/>
</dbReference>
<keyword evidence="13" id="KW-1185">Reference proteome</keyword>
<dbReference type="GO" id="GO:0008380">
    <property type="term" value="P:RNA splicing"/>
    <property type="evidence" value="ECO:0007669"/>
    <property type="project" value="UniProtKB-KW"/>
</dbReference>
<gene>
    <name evidence="12" type="primary">SNRPB2</name>
</gene>
<keyword evidence="3" id="KW-0507">mRNA processing</keyword>